<dbReference type="OrthoDB" id="422720at2759"/>
<evidence type="ECO:0000256" key="3">
    <source>
        <dbReference type="ARBA" id="ARBA00022801"/>
    </source>
</evidence>
<dbReference type="Pfam" id="PF12773">
    <property type="entry name" value="DZR"/>
    <property type="match status" value="1"/>
</dbReference>
<feature type="domain" description="UBA" evidence="6">
    <location>
        <begin position="432"/>
        <end position="472"/>
    </location>
</feature>
<dbReference type="GO" id="GO:0005525">
    <property type="term" value="F:GTP binding"/>
    <property type="evidence" value="ECO:0007669"/>
    <property type="project" value="UniProtKB-KW"/>
</dbReference>
<sequence>MNKKETLYSGKIDGKRNDKLCSSELQGIFELDSGMSKFDTFPNYRSLFESDNESTAESSSSDSQDEENGNDKWDLNDTIRESFAPTSSVVTNRCTNCGNNMHQQQTFCEKCGNTSKVVNVGGINTTSESKFVSHETIFGTDFRGTNIGSRTVSKIALAEIRCRNCEHIVNQDQIFCDKCGYQLKMECVGNKNGKPCAKLISSASKFCADCGTANLENKQVSTSTSVRNGCRSCGHDIHQDQMFCENCGYKLKTVCIGTNNGKPCSKSISIESQFCENCEIENYSVTKKSPTKRCKRCGQDKYETQKFCDNCGYEIGGVCHGKINGNPCTKSINSVTRFCSDCGTTNPDYNIVYNKNHSKRAGEEKYSLPSDHEVSIMRLVSMGFSRVNIKSVFSVKGGDVEKAIEKILSLHDYDNNVLRKKPPISAAHFKSDIKDESVRTLTSMGYTRKQAIGSLSRSRGNVEKAIDKILRLPGSDDNMLRKNHYHPKHLLSKYLSFSAQYLLDMTVEKSPIPSYDSVMKLTSMGYTRKQAVDSLRSSGGNVEKAIEWLLSLPDYDDNLLENPSPTTAQFQSDMKVKKSSLPSYDSVMKMGYTRNQAEDSLRIYGGKVEREEWPPSSTVMHDVSTRKKRTVAEAPFQTRWKNQPSFIFSNESVIEIMSLGFTREQAIDALTFSDGNEEEAVIRLVSHPYHNDVTVKKEKAEEITDSDFVEIQDSDEENPNSDEEIKDLDEAVIDYFSAPKTHLLPENKDEQDETLLESEIRESMENDILHRLKTDGVIATTKFLMVQATKWKRAKVKIAVAGQSSSGKSSFINVIRGVGYKDKGYAQEGYGDTTLEVKSYVHPKYKHILYCDLPGYGTTTITREKFLEKVNISKYDMFIIFFTSVPTTDDEWLVRQLQEAKKPFCFVRTKLDQDIDSGKRRGKNEKTVLNDIMYTIARAKESMPALKGADIFIISNNKPYIGDMSKLVKFMQQRVTTVKFEAILFSIPAFTEEIIEKKYKDLLGRITNVAYLHAMNYSYLYASLKENNYDDNIRAEITTYFKVFELDSVGVKDVPNLKHYYSDEHILKLLKIFKEEMPGFGLRLVPIYSVIKKYRVCKQYLTNLLNELKADAYTMYKEIFKHRN</sequence>
<dbReference type="AlphaFoldDB" id="A0A8S3QS59"/>
<keyword evidence="3" id="KW-0378">Hydrolase</keyword>
<evidence type="ECO:0000256" key="4">
    <source>
        <dbReference type="ARBA" id="ARBA00023134"/>
    </source>
</evidence>
<feature type="domain" description="UBA" evidence="6">
    <location>
        <begin position="647"/>
        <end position="687"/>
    </location>
</feature>
<dbReference type="SUPFAM" id="SSF46934">
    <property type="entry name" value="UBA-like"/>
    <property type="match status" value="4"/>
</dbReference>
<dbReference type="Pfam" id="PF00627">
    <property type="entry name" value="UBA"/>
    <property type="match status" value="3"/>
</dbReference>
<evidence type="ECO:0000256" key="1">
    <source>
        <dbReference type="ARBA" id="ARBA00005429"/>
    </source>
</evidence>
<evidence type="ECO:0000259" key="6">
    <source>
        <dbReference type="PROSITE" id="PS50030"/>
    </source>
</evidence>
<dbReference type="SMART" id="SM00165">
    <property type="entry name" value="UBA"/>
    <property type="match status" value="4"/>
</dbReference>
<dbReference type="GO" id="GO:0016787">
    <property type="term" value="F:hydrolase activity"/>
    <property type="evidence" value="ECO:0007669"/>
    <property type="project" value="UniProtKB-KW"/>
</dbReference>
<dbReference type="PANTHER" id="PTHR32341:SF10">
    <property type="entry name" value="INTERFERON-INDUCIBLE GTPASE 5"/>
    <property type="match status" value="1"/>
</dbReference>
<feature type="region of interest" description="Disordered" evidence="5">
    <location>
        <begin position="50"/>
        <end position="77"/>
    </location>
</feature>
<dbReference type="Gene3D" id="3.40.50.300">
    <property type="entry name" value="P-loop containing nucleotide triphosphate hydrolases"/>
    <property type="match status" value="1"/>
</dbReference>
<gene>
    <name evidence="8" type="ORF">MEDL_11975</name>
</gene>
<dbReference type="SUPFAM" id="SSF52540">
    <property type="entry name" value="P-loop containing nucleoside triphosphate hydrolases"/>
    <property type="match status" value="1"/>
</dbReference>
<dbReference type="InterPro" id="IPR027417">
    <property type="entry name" value="P-loop_NTPase"/>
</dbReference>
<dbReference type="Proteomes" id="UP000683360">
    <property type="component" value="Unassembled WGS sequence"/>
</dbReference>
<evidence type="ECO:0000259" key="7">
    <source>
        <dbReference type="PROSITE" id="PS51716"/>
    </source>
</evidence>
<accession>A0A8S3QS59</accession>
<organism evidence="8 9">
    <name type="scientific">Mytilus edulis</name>
    <name type="common">Blue mussel</name>
    <dbReference type="NCBI Taxonomy" id="6550"/>
    <lineage>
        <taxon>Eukaryota</taxon>
        <taxon>Metazoa</taxon>
        <taxon>Spiralia</taxon>
        <taxon>Lophotrochozoa</taxon>
        <taxon>Mollusca</taxon>
        <taxon>Bivalvia</taxon>
        <taxon>Autobranchia</taxon>
        <taxon>Pteriomorphia</taxon>
        <taxon>Mytilida</taxon>
        <taxon>Mytiloidea</taxon>
        <taxon>Mytilidae</taxon>
        <taxon>Mytilinae</taxon>
        <taxon>Mytilus</taxon>
    </lineage>
</organism>
<keyword evidence="9" id="KW-1185">Reference proteome</keyword>
<evidence type="ECO:0000313" key="8">
    <source>
        <dbReference type="EMBL" id="CAG2197135.1"/>
    </source>
</evidence>
<dbReference type="InterPro" id="IPR009060">
    <property type="entry name" value="UBA-like_sf"/>
</dbReference>
<comment type="similarity">
    <text evidence="1">Belongs to the TRAFAC class dynamin-like GTPase superfamily. IRG family.</text>
</comment>
<proteinExistence type="inferred from homology"/>
<feature type="domain" description="UBA" evidence="6">
    <location>
        <begin position="369"/>
        <end position="410"/>
    </location>
</feature>
<evidence type="ECO:0000256" key="2">
    <source>
        <dbReference type="ARBA" id="ARBA00022741"/>
    </source>
</evidence>
<keyword evidence="4" id="KW-0342">GTP-binding</keyword>
<dbReference type="InterPro" id="IPR051515">
    <property type="entry name" value="IRG"/>
</dbReference>
<dbReference type="InterPro" id="IPR007743">
    <property type="entry name" value="Immunity-related_GTPase-like"/>
</dbReference>
<dbReference type="Gene3D" id="1.10.8.10">
    <property type="entry name" value="DNA helicase RuvA subunit, C-terminal domain"/>
    <property type="match status" value="3"/>
</dbReference>
<evidence type="ECO:0000313" key="9">
    <source>
        <dbReference type="Proteomes" id="UP000683360"/>
    </source>
</evidence>
<feature type="domain" description="UBA" evidence="6">
    <location>
        <begin position="506"/>
        <end position="552"/>
    </location>
</feature>
<dbReference type="PROSITE" id="PS51716">
    <property type="entry name" value="G_IRG"/>
    <property type="match status" value="1"/>
</dbReference>
<dbReference type="InterPro" id="IPR025874">
    <property type="entry name" value="DZR"/>
</dbReference>
<feature type="compositionally biased region" description="Low complexity" evidence="5">
    <location>
        <begin position="53"/>
        <end position="62"/>
    </location>
</feature>
<dbReference type="InterPro" id="IPR030385">
    <property type="entry name" value="G_IRG_dom"/>
</dbReference>
<keyword evidence="2" id="KW-0547">Nucleotide-binding</keyword>
<comment type="caution">
    <text evidence="8">The sequence shown here is derived from an EMBL/GenBank/DDBJ whole genome shotgun (WGS) entry which is preliminary data.</text>
</comment>
<dbReference type="EMBL" id="CAJPWZ010000625">
    <property type="protein sequence ID" value="CAG2197135.1"/>
    <property type="molecule type" value="Genomic_DNA"/>
</dbReference>
<feature type="domain" description="IRG-type G" evidence="7">
    <location>
        <begin position="794"/>
        <end position="974"/>
    </location>
</feature>
<dbReference type="PROSITE" id="PS50030">
    <property type="entry name" value="UBA"/>
    <property type="match status" value="4"/>
</dbReference>
<dbReference type="GO" id="GO:0016020">
    <property type="term" value="C:membrane"/>
    <property type="evidence" value="ECO:0007669"/>
    <property type="project" value="InterPro"/>
</dbReference>
<dbReference type="Pfam" id="PF05049">
    <property type="entry name" value="IIGP"/>
    <property type="match status" value="1"/>
</dbReference>
<evidence type="ECO:0000256" key="5">
    <source>
        <dbReference type="SAM" id="MobiDB-lite"/>
    </source>
</evidence>
<reference evidence="8" key="1">
    <citation type="submission" date="2021-03" db="EMBL/GenBank/DDBJ databases">
        <authorList>
            <person name="Bekaert M."/>
        </authorList>
    </citation>
    <scope>NUCLEOTIDE SEQUENCE</scope>
</reference>
<name>A0A8S3QS59_MYTED</name>
<protein>
    <submittedName>
        <fullName evidence="8">Uncharacterized protein</fullName>
    </submittedName>
</protein>
<dbReference type="InterPro" id="IPR015940">
    <property type="entry name" value="UBA"/>
</dbReference>
<dbReference type="PANTHER" id="PTHR32341">
    <property type="entry name" value="INTERFERON-INDUCIBLE GTPASE"/>
    <property type="match status" value="1"/>
</dbReference>